<gene>
    <name evidence="2" type="primary">ND4L</name>
</gene>
<feature type="transmembrane region" description="Helical" evidence="1">
    <location>
        <begin position="58"/>
        <end position="83"/>
    </location>
</feature>
<keyword evidence="1" id="KW-0812">Transmembrane</keyword>
<evidence type="ECO:0000256" key="1">
    <source>
        <dbReference type="SAM" id="Phobius"/>
    </source>
</evidence>
<protein>
    <submittedName>
        <fullName evidence="2">NADH dehydrogenase subunit 4L</fullName>
    </submittedName>
</protein>
<name>A0A4Y1JWQ3_9NEOP</name>
<dbReference type="Gene3D" id="1.10.287.3510">
    <property type="match status" value="1"/>
</dbReference>
<reference evidence="2" key="1">
    <citation type="submission" date="2016-06" db="EMBL/GenBank/DDBJ databases">
        <title>Complete mitochondrial genome sequences of three caddisflies (Trichoptera): an implication for lepidopteran phylogeny as the sister taxon.</title>
        <authorList>
            <person name="Kim M.J."/>
            <person name="Kim I."/>
        </authorList>
    </citation>
    <scope>NUCLEOTIDE SEQUENCE</scope>
</reference>
<sequence length="98" mass="11868">MKIFSFKNLIMLNFLLSNMMFTLNRKHLLIILLSLELIMLNMFLLIFNFMLMSMMNSIYFLVMFMVLMFVSGCWVSLFLSMWFESMGEIMFEFTVFLF</sequence>
<dbReference type="RefSeq" id="YP_009667298.1">
    <property type="nucleotide sequence ID" value="NC_043771.1"/>
</dbReference>
<keyword evidence="1" id="KW-0472">Membrane</keyword>
<dbReference type="GeneID" id="40872127"/>
<accession>A0A4Y1JWQ3</accession>
<keyword evidence="1" id="KW-1133">Transmembrane helix</keyword>
<organism evidence="2">
    <name type="scientific">Phryganopsyche latipennis</name>
    <dbReference type="NCBI Taxonomy" id="177652"/>
    <lineage>
        <taxon>Eukaryota</taxon>
        <taxon>Metazoa</taxon>
        <taxon>Ecdysozoa</taxon>
        <taxon>Arthropoda</taxon>
        <taxon>Hexapoda</taxon>
        <taxon>Insecta</taxon>
        <taxon>Pterygota</taxon>
        <taxon>Neoptera</taxon>
        <taxon>Endopterygota</taxon>
        <taxon>Trichoptera</taxon>
        <taxon>Integripalpia</taxon>
        <taxon>Plenitentoria</taxon>
        <taxon>Phryganeoidea</taxon>
        <taxon>Phryganopsychidae</taxon>
        <taxon>Phryganopsyche</taxon>
    </lineage>
</organism>
<evidence type="ECO:0000313" key="2">
    <source>
        <dbReference type="EMBL" id="APQ47899.1"/>
    </source>
</evidence>
<dbReference type="AlphaFoldDB" id="A0A4Y1JWQ3"/>
<dbReference type="CTD" id="4539"/>
<feature type="transmembrane region" description="Helical" evidence="1">
    <location>
        <begin position="28"/>
        <end position="52"/>
    </location>
</feature>
<geneLocation type="mitochondrion" evidence="2"/>
<keyword evidence="2" id="KW-0496">Mitochondrion</keyword>
<proteinExistence type="predicted"/>
<dbReference type="EMBL" id="KX385012">
    <property type="protein sequence ID" value="APQ47899.1"/>
    <property type="molecule type" value="Genomic_DNA"/>
</dbReference>